<dbReference type="AlphaFoldDB" id="A0A365QS88"/>
<dbReference type="InterPro" id="IPR043991">
    <property type="entry name" value="Gp3-like"/>
</dbReference>
<feature type="compositionally biased region" description="Polar residues" evidence="1">
    <location>
        <begin position="278"/>
        <end position="287"/>
    </location>
</feature>
<evidence type="ECO:0000313" key="3">
    <source>
        <dbReference type="Proteomes" id="UP000252458"/>
    </source>
</evidence>
<organism evidence="2 3">
    <name type="scientific">Burkholderia reimsis</name>
    <dbReference type="NCBI Taxonomy" id="2234132"/>
    <lineage>
        <taxon>Bacteria</taxon>
        <taxon>Pseudomonadati</taxon>
        <taxon>Pseudomonadota</taxon>
        <taxon>Betaproteobacteria</taxon>
        <taxon>Burkholderiales</taxon>
        <taxon>Burkholderiaceae</taxon>
        <taxon>Burkholderia</taxon>
    </lineage>
</organism>
<proteinExistence type="predicted"/>
<name>A0A365QS88_9BURK</name>
<feature type="compositionally biased region" description="Basic and acidic residues" evidence="1">
    <location>
        <begin position="302"/>
        <end position="311"/>
    </location>
</feature>
<gene>
    <name evidence="2" type="ORF">DPV79_21420</name>
</gene>
<keyword evidence="3" id="KW-1185">Reference proteome</keyword>
<evidence type="ECO:0000313" key="2">
    <source>
        <dbReference type="EMBL" id="RBB37556.1"/>
    </source>
</evidence>
<sequence length="319" mass="34691">MLKGLSITPPVVGRISIGRIVEKNGKRLPEKADDFTLTTQVQQRGEWVLHPLNEALRKTTSGKLRSIPVRMLFNDPDLNLRADYTLFERDTGRQVCVGNGQTCRRVSEDGNGIDTLPCPSPEGCAFGQQGGCKPYARLNVIIGEEDELGSFILRTTSWNSIRTLAARLHYFSAVSGNRLASLPLTLKLRGKSTTQSYRSAIYYVDLSVRSGSTLEDALTQAKELDARRRATGFDQAALDAAARAGFANGAFEDSPDERAAVVEEFYPESVADHADTGSEATGNTGETQPPQRPQPPQPPRSSLRDKLDRKAASLGGKAA</sequence>
<dbReference type="Pfam" id="PF18897">
    <property type="entry name" value="Gp3-like"/>
    <property type="match status" value="1"/>
</dbReference>
<dbReference type="EMBL" id="QMFZ01000018">
    <property type="protein sequence ID" value="RBB37556.1"/>
    <property type="molecule type" value="Genomic_DNA"/>
</dbReference>
<comment type="caution">
    <text evidence="2">The sequence shown here is derived from an EMBL/GenBank/DDBJ whole genome shotgun (WGS) entry which is preliminary data.</text>
</comment>
<dbReference type="RefSeq" id="WP_113046410.1">
    <property type="nucleotide sequence ID" value="NZ_QMFZ01000018.1"/>
</dbReference>
<protein>
    <submittedName>
        <fullName evidence="2">Phage capsid protein</fullName>
    </submittedName>
</protein>
<dbReference type="Proteomes" id="UP000252458">
    <property type="component" value="Unassembled WGS sequence"/>
</dbReference>
<accession>A0A365QS88</accession>
<feature type="region of interest" description="Disordered" evidence="1">
    <location>
        <begin position="264"/>
        <end position="319"/>
    </location>
</feature>
<reference evidence="2 3" key="1">
    <citation type="submission" date="2018-06" db="EMBL/GenBank/DDBJ databases">
        <title>Draft genome sequence of Burkholderia reimsis strain BE51 isolated from a French agricultural soil.</title>
        <authorList>
            <person name="Esmaeel Q."/>
        </authorList>
    </citation>
    <scope>NUCLEOTIDE SEQUENCE [LARGE SCALE GENOMIC DNA]</scope>
    <source>
        <strain evidence="2 3">BE51</strain>
    </source>
</reference>
<evidence type="ECO:0000256" key="1">
    <source>
        <dbReference type="SAM" id="MobiDB-lite"/>
    </source>
</evidence>
<feature type="compositionally biased region" description="Pro residues" evidence="1">
    <location>
        <begin position="290"/>
        <end position="299"/>
    </location>
</feature>